<evidence type="ECO:0000256" key="1">
    <source>
        <dbReference type="SAM" id="MobiDB-lite"/>
    </source>
</evidence>
<feature type="transmembrane region" description="Helical" evidence="2">
    <location>
        <begin position="224"/>
        <end position="242"/>
    </location>
</feature>
<organism evidence="3 4">
    <name type="scientific">Heterorhabditis bacteriophora</name>
    <name type="common">Entomopathogenic nematode worm</name>
    <dbReference type="NCBI Taxonomy" id="37862"/>
    <lineage>
        <taxon>Eukaryota</taxon>
        <taxon>Metazoa</taxon>
        <taxon>Ecdysozoa</taxon>
        <taxon>Nematoda</taxon>
        <taxon>Chromadorea</taxon>
        <taxon>Rhabditida</taxon>
        <taxon>Rhabditina</taxon>
        <taxon>Rhabditomorpha</taxon>
        <taxon>Strongyloidea</taxon>
        <taxon>Heterorhabditidae</taxon>
        <taxon>Heterorhabditis</taxon>
    </lineage>
</organism>
<feature type="compositionally biased region" description="Low complexity" evidence="1">
    <location>
        <begin position="31"/>
        <end position="44"/>
    </location>
</feature>
<accession>A0A1I7XV19</accession>
<evidence type="ECO:0000256" key="2">
    <source>
        <dbReference type="SAM" id="Phobius"/>
    </source>
</evidence>
<dbReference type="WBParaSite" id="Hba_21333">
    <property type="protein sequence ID" value="Hba_21333"/>
    <property type="gene ID" value="Hba_21333"/>
</dbReference>
<dbReference type="AlphaFoldDB" id="A0A1I7XV19"/>
<feature type="region of interest" description="Disordered" evidence="1">
    <location>
        <begin position="28"/>
        <end position="48"/>
    </location>
</feature>
<evidence type="ECO:0000313" key="3">
    <source>
        <dbReference type="Proteomes" id="UP000095283"/>
    </source>
</evidence>
<sequence>MAEEACRMIMLGGTVPKNPLLSYSKPPVDISASSSAHPSALPSPVQRHAPPLVIKNPLVQIEAMEEATEMGYMEPMDGAGEQWPEDHHTISDYPFVSVFCPTNVPQNTPPFSPSLHLPSRHDATFGAYSDDLMQGGSPQEVWPAPGSTHSTNSSHMPAAMLNSASNQMNQAPICQQNIWNQHTAPPIHHPPDYGPYNQQYYTHYNYPSEFVSYRWKYQAMHSMTILNSVIFFFMLFSVVSQSI</sequence>
<name>A0A1I7XV19_HETBA</name>
<keyword evidence="2" id="KW-0472">Membrane</keyword>
<protein>
    <submittedName>
        <fullName evidence="4">Ovule protein</fullName>
    </submittedName>
</protein>
<dbReference type="Proteomes" id="UP000095283">
    <property type="component" value="Unplaced"/>
</dbReference>
<proteinExistence type="predicted"/>
<reference evidence="4" key="1">
    <citation type="submission" date="2016-11" db="UniProtKB">
        <authorList>
            <consortium name="WormBaseParasite"/>
        </authorList>
    </citation>
    <scope>IDENTIFICATION</scope>
</reference>
<keyword evidence="3" id="KW-1185">Reference proteome</keyword>
<keyword evidence="2" id="KW-0812">Transmembrane</keyword>
<keyword evidence="2" id="KW-1133">Transmembrane helix</keyword>
<evidence type="ECO:0000313" key="4">
    <source>
        <dbReference type="WBParaSite" id="Hba_21333"/>
    </source>
</evidence>